<organism evidence="1 2">
    <name type="scientific">Portunus trituberculatus</name>
    <name type="common">Swimming crab</name>
    <name type="synonym">Neptunus trituberculatus</name>
    <dbReference type="NCBI Taxonomy" id="210409"/>
    <lineage>
        <taxon>Eukaryota</taxon>
        <taxon>Metazoa</taxon>
        <taxon>Ecdysozoa</taxon>
        <taxon>Arthropoda</taxon>
        <taxon>Crustacea</taxon>
        <taxon>Multicrustacea</taxon>
        <taxon>Malacostraca</taxon>
        <taxon>Eumalacostraca</taxon>
        <taxon>Eucarida</taxon>
        <taxon>Decapoda</taxon>
        <taxon>Pleocyemata</taxon>
        <taxon>Brachyura</taxon>
        <taxon>Eubrachyura</taxon>
        <taxon>Portunoidea</taxon>
        <taxon>Portunidae</taxon>
        <taxon>Portuninae</taxon>
        <taxon>Portunus</taxon>
    </lineage>
</organism>
<dbReference type="AlphaFoldDB" id="A0A5B7KN23"/>
<reference evidence="1 2" key="1">
    <citation type="submission" date="2019-05" db="EMBL/GenBank/DDBJ databases">
        <title>Another draft genome of Portunus trituberculatus and its Hox gene families provides insights of decapod evolution.</title>
        <authorList>
            <person name="Jeong J.-H."/>
            <person name="Song I."/>
            <person name="Kim S."/>
            <person name="Choi T."/>
            <person name="Kim D."/>
            <person name="Ryu S."/>
            <person name="Kim W."/>
        </authorList>
    </citation>
    <scope>NUCLEOTIDE SEQUENCE [LARGE SCALE GENOMIC DNA]</scope>
    <source>
        <tissue evidence="1">Muscle</tissue>
    </source>
</reference>
<accession>A0A5B7KN23</accession>
<protein>
    <submittedName>
        <fullName evidence="1">Uncharacterized protein</fullName>
    </submittedName>
</protein>
<dbReference type="Proteomes" id="UP000324222">
    <property type="component" value="Unassembled WGS sequence"/>
</dbReference>
<proteinExistence type="predicted"/>
<keyword evidence="2" id="KW-1185">Reference proteome</keyword>
<comment type="caution">
    <text evidence="1">The sequence shown here is derived from an EMBL/GenBank/DDBJ whole genome shotgun (WGS) entry which is preliminary data.</text>
</comment>
<evidence type="ECO:0000313" key="2">
    <source>
        <dbReference type="Proteomes" id="UP000324222"/>
    </source>
</evidence>
<sequence length="71" mass="7734">MANEKAVHVDTVARMGGMAGEGVCCRYTIRCVCGVNPESRFSSRASKIASCVGGLKRPSHDQFFHQFIDVN</sequence>
<gene>
    <name evidence="1" type="ORF">E2C01_102544</name>
</gene>
<name>A0A5B7KN23_PORTR</name>
<dbReference type="EMBL" id="VSRR010152653">
    <property type="protein sequence ID" value="MPD06719.1"/>
    <property type="molecule type" value="Genomic_DNA"/>
</dbReference>
<evidence type="ECO:0000313" key="1">
    <source>
        <dbReference type="EMBL" id="MPD06719.1"/>
    </source>
</evidence>